<sequence length="385" mass="40113">MRVRRRAALGAVALATTLLSVAACGSSGSGGDTASPGTAASQGASSSTQADAAAYLAKVVAAPQGIGYSTPITKRAPSGLRVVVLEANVPIARRIDEERAAAAAALGWKFSKIVIGTGAEDAAKAMSQALDQKPDFIFEAGYNMSAFGDQVARAQSQGVKIIAQCITDKPSGPLIAVDCDLRSTDLMAKASAAYIATHGNGHDVIQLLSSTSFPIDDYYGKSLATQLRPWCPKCQVKTVSFQLSDLGTKLPGMVVSAIQRDPDTTYIVSSFGDAMTGLEPALAAAGLSGKVRIGGYLPGVDQYQGLRDNKQVFWAQDQAPIAGWREMDIAVRAAVGDPISTVTDTAPVSQVLTSDNIGAASFDSAGFWLGVKDFADIYKKLWLLA</sequence>
<evidence type="ECO:0000256" key="1">
    <source>
        <dbReference type="SAM" id="SignalP"/>
    </source>
</evidence>
<dbReference type="Gene3D" id="3.40.50.2300">
    <property type="match status" value="2"/>
</dbReference>
<dbReference type="RefSeq" id="WP_207770601.1">
    <property type="nucleotide sequence ID" value="NZ_FZMO01000558.1"/>
</dbReference>
<keyword evidence="1" id="KW-0732">Signal</keyword>
<gene>
    <name evidence="2" type="ORF">FRACA_90068</name>
</gene>
<protein>
    <recommendedName>
        <fullName evidence="4">Periplasmic binding protein domain-containing protein</fullName>
    </recommendedName>
</protein>
<dbReference type="PROSITE" id="PS51257">
    <property type="entry name" value="PROKAR_LIPOPROTEIN"/>
    <property type="match status" value="1"/>
</dbReference>
<proteinExistence type="predicted"/>
<dbReference type="InterPro" id="IPR028082">
    <property type="entry name" value="Peripla_BP_I"/>
</dbReference>
<dbReference type="AlphaFoldDB" id="A0A2I2L2D6"/>
<feature type="signal peptide" evidence="1">
    <location>
        <begin position="1"/>
        <end position="22"/>
    </location>
</feature>
<evidence type="ECO:0000313" key="2">
    <source>
        <dbReference type="EMBL" id="SNQ52065.1"/>
    </source>
</evidence>
<accession>A0A2I2L2D6</accession>
<organism evidence="2 3">
    <name type="scientific">Frankia canadensis</name>
    <dbReference type="NCBI Taxonomy" id="1836972"/>
    <lineage>
        <taxon>Bacteria</taxon>
        <taxon>Bacillati</taxon>
        <taxon>Actinomycetota</taxon>
        <taxon>Actinomycetes</taxon>
        <taxon>Frankiales</taxon>
        <taxon>Frankiaceae</taxon>
        <taxon>Frankia</taxon>
    </lineage>
</organism>
<reference evidence="2 3" key="1">
    <citation type="submission" date="2017-06" db="EMBL/GenBank/DDBJ databases">
        <authorList>
            <person name="Kim H.J."/>
            <person name="Triplett B.A."/>
        </authorList>
    </citation>
    <scope>NUCLEOTIDE SEQUENCE [LARGE SCALE GENOMIC DNA]</scope>
    <source>
        <strain evidence="2">FRACA_ARgP5</strain>
    </source>
</reference>
<dbReference type="EMBL" id="FZMO01000558">
    <property type="protein sequence ID" value="SNQ52065.1"/>
    <property type="molecule type" value="Genomic_DNA"/>
</dbReference>
<name>A0A2I2L2D6_9ACTN</name>
<dbReference type="SUPFAM" id="SSF53822">
    <property type="entry name" value="Periplasmic binding protein-like I"/>
    <property type="match status" value="1"/>
</dbReference>
<dbReference type="Proteomes" id="UP000234331">
    <property type="component" value="Unassembled WGS sequence"/>
</dbReference>
<feature type="chain" id="PRO_5038839624" description="Periplasmic binding protein domain-containing protein" evidence="1">
    <location>
        <begin position="23"/>
        <end position="385"/>
    </location>
</feature>
<evidence type="ECO:0008006" key="4">
    <source>
        <dbReference type="Google" id="ProtNLM"/>
    </source>
</evidence>
<evidence type="ECO:0000313" key="3">
    <source>
        <dbReference type="Proteomes" id="UP000234331"/>
    </source>
</evidence>
<keyword evidence="3" id="KW-1185">Reference proteome</keyword>